<dbReference type="SUPFAM" id="SSF53335">
    <property type="entry name" value="S-adenosyl-L-methionine-dependent methyltransferases"/>
    <property type="match status" value="1"/>
</dbReference>
<dbReference type="AlphaFoldDB" id="A0A0F9M7R1"/>
<dbReference type="Gene3D" id="3.40.50.150">
    <property type="entry name" value="Vaccinia Virus protein VP39"/>
    <property type="match status" value="1"/>
</dbReference>
<dbReference type="EMBL" id="LAZR01010757">
    <property type="protein sequence ID" value="KKM65247.1"/>
    <property type="molecule type" value="Genomic_DNA"/>
</dbReference>
<organism evidence="1">
    <name type="scientific">marine sediment metagenome</name>
    <dbReference type="NCBI Taxonomy" id="412755"/>
    <lineage>
        <taxon>unclassified sequences</taxon>
        <taxon>metagenomes</taxon>
        <taxon>ecological metagenomes</taxon>
    </lineage>
</organism>
<accession>A0A0F9M7R1</accession>
<name>A0A0F9M7R1_9ZZZZ</name>
<evidence type="ECO:0008006" key="2">
    <source>
        <dbReference type="Google" id="ProtNLM"/>
    </source>
</evidence>
<dbReference type="InterPro" id="IPR029063">
    <property type="entry name" value="SAM-dependent_MTases_sf"/>
</dbReference>
<gene>
    <name evidence="1" type="ORF">LCGC14_1493170</name>
</gene>
<reference evidence="1" key="1">
    <citation type="journal article" date="2015" name="Nature">
        <title>Complex archaea that bridge the gap between prokaryotes and eukaryotes.</title>
        <authorList>
            <person name="Spang A."/>
            <person name="Saw J.H."/>
            <person name="Jorgensen S.L."/>
            <person name="Zaremba-Niedzwiedzka K."/>
            <person name="Martijn J."/>
            <person name="Lind A.E."/>
            <person name="van Eijk R."/>
            <person name="Schleper C."/>
            <person name="Guy L."/>
            <person name="Ettema T.J."/>
        </authorList>
    </citation>
    <scope>NUCLEOTIDE SEQUENCE</scope>
</reference>
<comment type="caution">
    <text evidence="1">The sequence shown here is derived from an EMBL/GenBank/DDBJ whole genome shotgun (WGS) entry which is preliminary data.</text>
</comment>
<proteinExistence type="predicted"/>
<evidence type="ECO:0000313" key="1">
    <source>
        <dbReference type="EMBL" id="KKM65247.1"/>
    </source>
</evidence>
<sequence>MISAKIDADNLPDYYKALYKLQADVHSPSYLLVHDEIRNRLIDCESYTEMGINQGATLAAAILQNPKQVRAYDIKLGWYLEAQQLFENYAHDNNISYKVFEMDTLECVIEPTDLLYIDTLHRYDHLTKELRRHANKVNKYIIFHDTHAMKGLKRAVNEYVDQNPSWSIITDCVENVGFMTIERHK</sequence>
<protein>
    <recommendedName>
        <fullName evidence="2">Class I SAM-dependent methyltransferase</fullName>
    </recommendedName>
</protein>